<dbReference type="Proteomes" id="UP001519460">
    <property type="component" value="Unassembled WGS sequence"/>
</dbReference>
<gene>
    <name evidence="1" type="ORF">BaRGS_00005402</name>
</gene>
<accession>A0ABD0LWE7</accession>
<evidence type="ECO:0000313" key="1">
    <source>
        <dbReference type="EMBL" id="KAK7503481.1"/>
    </source>
</evidence>
<name>A0ABD0LWE7_9CAEN</name>
<proteinExistence type="predicted"/>
<evidence type="ECO:0000313" key="2">
    <source>
        <dbReference type="Proteomes" id="UP001519460"/>
    </source>
</evidence>
<comment type="caution">
    <text evidence="1">The sequence shown here is derived from an EMBL/GenBank/DDBJ whole genome shotgun (WGS) entry which is preliminary data.</text>
</comment>
<feature type="non-terminal residue" evidence="1">
    <location>
        <position position="1"/>
    </location>
</feature>
<sequence length="127" mass="13885">RTVPDRLTEEQVSQPPALCNSICMTMSHATACPIRPSQAPDEVSHVKVSSWALVAETRPPSKSAGSSPAVKVVVVELEEGQEIGRSGVQEQHWAALTSLPTRRLTCGHSGRRHVRTYLYTQGARFHT</sequence>
<reference evidence="1 2" key="1">
    <citation type="journal article" date="2023" name="Sci. Data">
        <title>Genome assembly of the Korean intertidal mud-creeper Batillaria attramentaria.</title>
        <authorList>
            <person name="Patra A.K."/>
            <person name="Ho P.T."/>
            <person name="Jun S."/>
            <person name="Lee S.J."/>
            <person name="Kim Y."/>
            <person name="Won Y.J."/>
        </authorList>
    </citation>
    <scope>NUCLEOTIDE SEQUENCE [LARGE SCALE GENOMIC DNA]</scope>
    <source>
        <strain evidence="1">Wonlab-2016</strain>
    </source>
</reference>
<organism evidence="1 2">
    <name type="scientific">Batillaria attramentaria</name>
    <dbReference type="NCBI Taxonomy" id="370345"/>
    <lineage>
        <taxon>Eukaryota</taxon>
        <taxon>Metazoa</taxon>
        <taxon>Spiralia</taxon>
        <taxon>Lophotrochozoa</taxon>
        <taxon>Mollusca</taxon>
        <taxon>Gastropoda</taxon>
        <taxon>Caenogastropoda</taxon>
        <taxon>Sorbeoconcha</taxon>
        <taxon>Cerithioidea</taxon>
        <taxon>Batillariidae</taxon>
        <taxon>Batillaria</taxon>
    </lineage>
</organism>
<protein>
    <submittedName>
        <fullName evidence="1">Uncharacterized protein</fullName>
    </submittedName>
</protein>
<dbReference type="AlphaFoldDB" id="A0ABD0LWE7"/>
<keyword evidence="2" id="KW-1185">Reference proteome</keyword>
<dbReference type="EMBL" id="JACVVK020000020">
    <property type="protein sequence ID" value="KAK7503481.1"/>
    <property type="molecule type" value="Genomic_DNA"/>
</dbReference>